<reference evidence="1" key="1">
    <citation type="submission" date="2015-04" db="EMBL/GenBank/DDBJ databases">
        <authorList>
            <person name="Syromyatnikov M.Y."/>
            <person name="Popov V.N."/>
        </authorList>
    </citation>
    <scope>NUCLEOTIDE SEQUENCE</scope>
    <source>
        <strain evidence="1">MO-1</strain>
    </source>
</reference>
<evidence type="ECO:0000313" key="1">
    <source>
        <dbReference type="EMBL" id="CRH05625.1"/>
    </source>
</evidence>
<dbReference type="AlphaFoldDB" id="A0A1S7LFA3"/>
<gene>
    <name evidence="1" type="ORF">MAGMO_1435</name>
</gene>
<sequence length="133" mass="13743">MNNSSFINPLNGQRLPMNAPGFSRNDLGELAATIATDTASTAGEALGSLAGTGVGSVIGTAGMRAGSQLGGRAGSIAAGYYSNKAILQRGKELGYHDLSDQQIHRKALFATGVNEADSAIIDKWRIALPSKRP</sequence>
<accession>A0A1S7LFA3</accession>
<organism evidence="1">
    <name type="scientific">Magnetococcus massalia (strain MO-1)</name>
    <dbReference type="NCBI Taxonomy" id="451514"/>
    <lineage>
        <taxon>Bacteria</taxon>
        <taxon>Pseudomonadati</taxon>
        <taxon>Pseudomonadota</taxon>
        <taxon>Magnetococcia</taxon>
        <taxon>Magnetococcales</taxon>
        <taxon>Magnetococcaceae</taxon>
        <taxon>Magnetococcus</taxon>
    </lineage>
</organism>
<dbReference type="EMBL" id="LO017727">
    <property type="protein sequence ID" value="CRH05625.1"/>
    <property type="molecule type" value="Genomic_DNA"/>
</dbReference>
<evidence type="ECO:0008006" key="2">
    <source>
        <dbReference type="Google" id="ProtNLM"/>
    </source>
</evidence>
<protein>
    <recommendedName>
        <fullName evidence="2">Glycine zipper domain-containing protein</fullName>
    </recommendedName>
</protein>
<name>A0A1S7LFA3_MAGMO</name>
<proteinExistence type="predicted"/>